<dbReference type="InterPro" id="IPR029063">
    <property type="entry name" value="SAM-dependent_MTases_sf"/>
</dbReference>
<evidence type="ECO:0000313" key="2">
    <source>
        <dbReference type="Proteomes" id="UP000467840"/>
    </source>
</evidence>
<keyword evidence="2" id="KW-1185">Reference proteome</keyword>
<sequence length="249" mass="28192">MENVIEAVKHKYQSQGLTSQIPEFQVFFNDQDSNDFNTLFMSLPPKRPYFAAGVPGSFHYQLFPTSSLHFIHASHALHWLSQVPNEVVDENSPAWNRGKIFYLSAPEEVGKAYAAQFAKDVEMFLDARATELVSGGMLGLISKAQVDSFNLPLYLATPNEMTEIIEKNGCFKIERAEFFNPESAKVFFSGQACTMHFRAGFEGMLSKHFGSEIIDELFHRHSKKTEEFSSRLQSSSNEGTQLFLALKRK</sequence>
<protein>
    <submittedName>
        <fullName evidence="1">Uncharacterized protein</fullName>
    </submittedName>
</protein>
<name>A0A6A6MGW4_HEVBR</name>
<dbReference type="PANTHER" id="PTHR31009">
    <property type="entry name" value="S-ADENOSYL-L-METHIONINE:CARBOXYL METHYLTRANSFERASE FAMILY PROTEIN"/>
    <property type="match status" value="1"/>
</dbReference>
<dbReference type="Gene3D" id="3.40.50.150">
    <property type="entry name" value="Vaccinia Virus protein VP39"/>
    <property type="match status" value="1"/>
</dbReference>
<dbReference type="EMBL" id="JAAGAX010000005">
    <property type="protein sequence ID" value="KAF2312960.1"/>
    <property type="molecule type" value="Genomic_DNA"/>
</dbReference>
<accession>A0A6A6MGW4</accession>
<gene>
    <name evidence="1" type="ORF">GH714_002167</name>
</gene>
<comment type="caution">
    <text evidence="1">The sequence shown here is derived from an EMBL/GenBank/DDBJ whole genome shotgun (WGS) entry which is preliminary data.</text>
</comment>
<dbReference type="GO" id="GO:0008168">
    <property type="term" value="F:methyltransferase activity"/>
    <property type="evidence" value="ECO:0007669"/>
    <property type="project" value="InterPro"/>
</dbReference>
<dbReference type="InterPro" id="IPR005299">
    <property type="entry name" value="MeTrfase_7"/>
</dbReference>
<dbReference type="Proteomes" id="UP000467840">
    <property type="component" value="Chromosome 15"/>
</dbReference>
<evidence type="ECO:0000313" key="1">
    <source>
        <dbReference type="EMBL" id="KAF2312960.1"/>
    </source>
</evidence>
<dbReference type="AlphaFoldDB" id="A0A6A6MGW4"/>
<proteinExistence type="predicted"/>
<reference evidence="1 2" key="1">
    <citation type="journal article" date="2020" name="Mol. Plant">
        <title>The Chromosome-Based Rubber Tree Genome Provides New Insights into Spurge Genome Evolution and Rubber Biosynthesis.</title>
        <authorList>
            <person name="Liu J."/>
            <person name="Shi C."/>
            <person name="Shi C.C."/>
            <person name="Li W."/>
            <person name="Zhang Q.J."/>
            <person name="Zhang Y."/>
            <person name="Li K."/>
            <person name="Lu H.F."/>
            <person name="Shi C."/>
            <person name="Zhu S.T."/>
            <person name="Xiao Z.Y."/>
            <person name="Nan H."/>
            <person name="Yue Y."/>
            <person name="Zhu X.G."/>
            <person name="Wu Y."/>
            <person name="Hong X.N."/>
            <person name="Fan G.Y."/>
            <person name="Tong Y."/>
            <person name="Zhang D."/>
            <person name="Mao C.L."/>
            <person name="Liu Y.L."/>
            <person name="Hao S.J."/>
            <person name="Liu W.Q."/>
            <person name="Lv M.Q."/>
            <person name="Zhang H.B."/>
            <person name="Liu Y."/>
            <person name="Hu-Tang G.R."/>
            <person name="Wang J.P."/>
            <person name="Wang J.H."/>
            <person name="Sun Y.H."/>
            <person name="Ni S.B."/>
            <person name="Chen W.B."/>
            <person name="Zhang X.C."/>
            <person name="Jiao Y.N."/>
            <person name="Eichler E.E."/>
            <person name="Li G.H."/>
            <person name="Liu X."/>
            <person name="Gao L.Z."/>
        </authorList>
    </citation>
    <scope>NUCLEOTIDE SEQUENCE [LARGE SCALE GENOMIC DNA]</scope>
    <source>
        <strain evidence="2">cv. GT1</strain>
        <tissue evidence="1">Leaf</tissue>
    </source>
</reference>
<dbReference type="Pfam" id="PF03492">
    <property type="entry name" value="Methyltransf_7"/>
    <property type="match status" value="1"/>
</dbReference>
<dbReference type="SUPFAM" id="SSF53335">
    <property type="entry name" value="S-adenosyl-L-methionine-dependent methyltransferases"/>
    <property type="match status" value="1"/>
</dbReference>
<organism evidence="1 2">
    <name type="scientific">Hevea brasiliensis</name>
    <name type="common">Para rubber tree</name>
    <name type="synonym">Siphonia brasiliensis</name>
    <dbReference type="NCBI Taxonomy" id="3981"/>
    <lineage>
        <taxon>Eukaryota</taxon>
        <taxon>Viridiplantae</taxon>
        <taxon>Streptophyta</taxon>
        <taxon>Embryophyta</taxon>
        <taxon>Tracheophyta</taxon>
        <taxon>Spermatophyta</taxon>
        <taxon>Magnoliopsida</taxon>
        <taxon>eudicotyledons</taxon>
        <taxon>Gunneridae</taxon>
        <taxon>Pentapetalae</taxon>
        <taxon>rosids</taxon>
        <taxon>fabids</taxon>
        <taxon>Malpighiales</taxon>
        <taxon>Euphorbiaceae</taxon>
        <taxon>Crotonoideae</taxon>
        <taxon>Micrandreae</taxon>
        <taxon>Hevea</taxon>
    </lineage>
</organism>